<name>A0A4V1N2Q1_9FLAO</name>
<dbReference type="InterPro" id="IPR041497">
    <property type="entry name" value="Thump-like"/>
</dbReference>
<dbReference type="Gene3D" id="1.10.10.1110">
    <property type="entry name" value="Methyltransferase PG1098, N-terminal domain"/>
    <property type="match status" value="1"/>
</dbReference>
<dbReference type="Pfam" id="PF22013">
    <property type="entry name" value="PG_1098_Fer"/>
    <property type="match status" value="1"/>
</dbReference>
<dbReference type="OrthoDB" id="1000417at2"/>
<proteinExistence type="predicted"/>
<dbReference type="Gene3D" id="3.40.50.150">
    <property type="entry name" value="Vaccinia Virus protein VP39"/>
    <property type="match status" value="1"/>
</dbReference>
<dbReference type="InterPro" id="IPR029063">
    <property type="entry name" value="SAM-dependent_MTases_sf"/>
</dbReference>
<organism evidence="3 4">
    <name type="scientific">Flavobacterium stagni</name>
    <dbReference type="NCBI Taxonomy" id="2506421"/>
    <lineage>
        <taxon>Bacteria</taxon>
        <taxon>Pseudomonadati</taxon>
        <taxon>Bacteroidota</taxon>
        <taxon>Flavobacteriia</taxon>
        <taxon>Flavobacteriales</taxon>
        <taxon>Flavobacteriaceae</taxon>
        <taxon>Flavobacterium</taxon>
    </lineage>
</organism>
<gene>
    <name evidence="3" type="ORF">EQG61_06585</name>
</gene>
<feature type="domain" description="PG-1098 ferredoxin-like" evidence="2">
    <location>
        <begin position="279"/>
        <end position="321"/>
    </location>
</feature>
<feature type="domain" description="THUMP-like" evidence="1">
    <location>
        <begin position="322"/>
        <end position="386"/>
    </location>
</feature>
<comment type="caution">
    <text evidence="3">The sequence shown here is derived from an EMBL/GenBank/DDBJ whole genome shotgun (WGS) entry which is preliminary data.</text>
</comment>
<dbReference type="GO" id="GO:0008168">
    <property type="term" value="F:methyltransferase activity"/>
    <property type="evidence" value="ECO:0007669"/>
    <property type="project" value="UniProtKB-KW"/>
</dbReference>
<dbReference type="AlphaFoldDB" id="A0A4V1N2Q1"/>
<dbReference type="Proteomes" id="UP000289857">
    <property type="component" value="Unassembled WGS sequence"/>
</dbReference>
<keyword evidence="3" id="KW-0808">Transferase</keyword>
<dbReference type="EMBL" id="SBKN01000003">
    <property type="protein sequence ID" value="RXR22891.1"/>
    <property type="molecule type" value="Genomic_DNA"/>
</dbReference>
<sequence>MLLKSLLQPEIQAFIQSHLKGAINELALKKNPFPSLDYKLILNQIEAKNKAENKLPTWFKSENILYPSKVSIEQTSSEVTAAYKSNFVSGETLVDLTGGFGVDSFYFSKKIATVYHCEHQAELSEIVQHNFSQLGVNNITCVNGDGLDWLQKNNKTVDWIYIDPSRRHEVKGKVFLLADCEPNVPELVTAYWKFTNQILIKVAPILDITSAIRELEFVKEVRVVAYLNEVKELLFFLEKDWTGPITIHADSIAKDQQVETFSAIFGENVAMDCELPLTYLYEPNAAVLKSGVQNGLAKLHQLKKLHPHTHLFTSSELIDFPGRRFQITRIEEYSKAILKSMSGKKFNVATRNFPETVEEIRKKGKIKDGGDDYVFFVTLLNQKKAVLFTQKI</sequence>
<reference evidence="4" key="1">
    <citation type="submission" date="2019-01" db="EMBL/GenBank/DDBJ databases">
        <title>Cytophagaceae bacterium strain CAR-16.</title>
        <authorList>
            <person name="Chen W.-M."/>
        </authorList>
    </citation>
    <scope>NUCLEOTIDE SEQUENCE [LARGE SCALE GENOMIC DNA]</scope>
    <source>
        <strain evidence="4">WWJ-16</strain>
    </source>
</reference>
<keyword evidence="4" id="KW-1185">Reference proteome</keyword>
<evidence type="ECO:0000259" key="2">
    <source>
        <dbReference type="Pfam" id="PF22013"/>
    </source>
</evidence>
<dbReference type="RefSeq" id="WP_129461121.1">
    <property type="nucleotide sequence ID" value="NZ_SBKN01000003.1"/>
</dbReference>
<evidence type="ECO:0000313" key="3">
    <source>
        <dbReference type="EMBL" id="RXR22891.1"/>
    </source>
</evidence>
<accession>A0A4V1N2Q1</accession>
<dbReference type="SUPFAM" id="SSF53335">
    <property type="entry name" value="S-adenosyl-L-methionine-dependent methyltransferases"/>
    <property type="match status" value="1"/>
</dbReference>
<evidence type="ECO:0000259" key="1">
    <source>
        <dbReference type="Pfam" id="PF18096"/>
    </source>
</evidence>
<dbReference type="GO" id="GO:0032259">
    <property type="term" value="P:methylation"/>
    <property type="evidence" value="ECO:0007669"/>
    <property type="project" value="UniProtKB-KW"/>
</dbReference>
<protein>
    <submittedName>
        <fullName evidence="3">Class I SAM-dependent methyltransferase</fullName>
    </submittedName>
</protein>
<keyword evidence="3" id="KW-0489">Methyltransferase</keyword>
<dbReference type="Pfam" id="PF18096">
    <property type="entry name" value="Thump_like"/>
    <property type="match status" value="1"/>
</dbReference>
<evidence type="ECO:0000313" key="4">
    <source>
        <dbReference type="Proteomes" id="UP000289857"/>
    </source>
</evidence>
<dbReference type="InterPro" id="IPR054168">
    <property type="entry name" value="PG_1098_Fer"/>
</dbReference>